<evidence type="ECO:0000313" key="4">
    <source>
        <dbReference type="Proteomes" id="UP001524478"/>
    </source>
</evidence>
<name>A0ABT1SFB0_9FIRM</name>
<dbReference type="Pfam" id="PF01832">
    <property type="entry name" value="Glucosaminidase"/>
    <property type="match status" value="1"/>
</dbReference>
<dbReference type="SUPFAM" id="SSF55383">
    <property type="entry name" value="Copper amine oxidase, domain N"/>
    <property type="match status" value="1"/>
</dbReference>
<gene>
    <name evidence="3" type="ORF">NE686_18900</name>
</gene>
<dbReference type="Gene3D" id="2.60.40.10">
    <property type="entry name" value="Immunoglobulins"/>
    <property type="match status" value="1"/>
</dbReference>
<dbReference type="Gene3D" id="1.10.530.10">
    <property type="match status" value="1"/>
</dbReference>
<dbReference type="InterPro" id="IPR036582">
    <property type="entry name" value="Mao_N_sf"/>
</dbReference>
<dbReference type="InterPro" id="IPR012854">
    <property type="entry name" value="Cu_amine_oxidase-like_N"/>
</dbReference>
<dbReference type="Gene3D" id="3.30.457.10">
    <property type="entry name" value="Copper amine oxidase-like, N-terminal domain"/>
    <property type="match status" value="1"/>
</dbReference>
<keyword evidence="1" id="KW-0378">Hydrolase</keyword>
<dbReference type="PANTHER" id="PTHR33308:SF9">
    <property type="entry name" value="PEPTIDOGLYCAN HYDROLASE FLGJ"/>
    <property type="match status" value="1"/>
</dbReference>
<comment type="caution">
    <text evidence="3">The sequence shown here is derived from an EMBL/GenBank/DDBJ whole genome shotgun (WGS) entry which is preliminary data.</text>
</comment>
<dbReference type="InterPro" id="IPR051056">
    <property type="entry name" value="Glycosyl_Hydrolase_73"/>
</dbReference>
<dbReference type="SMART" id="SM00047">
    <property type="entry name" value="LYZ2"/>
    <property type="match status" value="1"/>
</dbReference>
<sequence length="701" mass="77251">MKIRKGIFNIKMVVILMILMILGAVDNKSLAASTIKLIIDGRDISSSAAPAVRNGRTLVPVRFISEELGAKVTWNNDDKTVKIEKDNKTIVLRIDSYLVQYIDGDERYFLSDTPPIIINGSTYAPLRLVGTALGVGIEWDGTNSAVKVSSKIKSSFQTFFQEKISTVNSGQAVKGKMDLQIKASNSMPKNGAEIKYLLLDPKTARGKVIARGSNLTGKYTWLPSLDDNGKKILVAAIYDNKGNFLSGDSIIVNIDILPSISLNGVKNGQVIDGNISLSANINFLASYVKYEIINLNKNKTNLTTELDPWGPYNWSPMVDESGNYSIKVIAYDENNKGYSSEYINVKVQVPYKLGFSGVTKDMTINKPVNLSATRNFNVTETEYILRDPNTGVEEVLKKQGYGSYKWFPGPEYSGTKELLVRVKDTLGIIHQTQGITVKLSGKPNLILEGVGPKQVITSEVKLKALSNVGIASVDYILINPAKGTKKVLGSGQNPSVEYKFVPTKEMLGYSHIKAIGLYNGKTIESEEIPIKIYLGKVYGPKPIVAKDKFLGVASNLAKESWKNTGMSASLQTAQAILETGWGQSVPVDKYTGKFSNNLFGIKGKGTAGSVISNTWEEYNGTKFRIDAEFRAYNNINESWANHKELLLKAERYGIFREVMHNSTQGAWALRRAGYATDSGYPIKLMNIIKQYKLDELDKIGI</sequence>
<evidence type="ECO:0000259" key="2">
    <source>
        <dbReference type="SMART" id="SM00047"/>
    </source>
</evidence>
<dbReference type="RefSeq" id="WP_256312737.1">
    <property type="nucleotide sequence ID" value="NZ_JANGAC010000019.1"/>
</dbReference>
<organism evidence="3 4">
    <name type="scientific">Tissierella carlieri</name>
    <dbReference type="NCBI Taxonomy" id="689904"/>
    <lineage>
        <taxon>Bacteria</taxon>
        <taxon>Bacillati</taxon>
        <taxon>Bacillota</taxon>
        <taxon>Tissierellia</taxon>
        <taxon>Tissierellales</taxon>
        <taxon>Tissierellaceae</taxon>
        <taxon>Tissierella</taxon>
    </lineage>
</organism>
<evidence type="ECO:0000256" key="1">
    <source>
        <dbReference type="ARBA" id="ARBA00022801"/>
    </source>
</evidence>
<accession>A0ABT1SFB0</accession>
<dbReference type="InterPro" id="IPR002901">
    <property type="entry name" value="MGlyc_endo_b_GlcNAc-like_dom"/>
</dbReference>
<dbReference type="EMBL" id="JANGAC010000019">
    <property type="protein sequence ID" value="MCQ4925179.1"/>
    <property type="molecule type" value="Genomic_DNA"/>
</dbReference>
<dbReference type="Proteomes" id="UP001524478">
    <property type="component" value="Unassembled WGS sequence"/>
</dbReference>
<dbReference type="Pfam" id="PF07833">
    <property type="entry name" value="Cu_amine_oxidN1"/>
    <property type="match status" value="1"/>
</dbReference>
<dbReference type="Gene3D" id="4.10.80.30">
    <property type="entry name" value="DNA polymerase, domain 6"/>
    <property type="match status" value="1"/>
</dbReference>
<keyword evidence="4" id="KW-1185">Reference proteome</keyword>
<protein>
    <submittedName>
        <fullName evidence="3">Stalk domain-containing protein</fullName>
    </submittedName>
</protein>
<evidence type="ECO:0000313" key="3">
    <source>
        <dbReference type="EMBL" id="MCQ4925179.1"/>
    </source>
</evidence>
<feature type="domain" description="Mannosyl-glycoprotein endo-beta-N-acetylglucosamidase-like" evidence="2">
    <location>
        <begin position="536"/>
        <end position="697"/>
    </location>
</feature>
<dbReference type="PRINTS" id="PR01002">
    <property type="entry name" value="FLGFLGJ"/>
</dbReference>
<proteinExistence type="predicted"/>
<reference evidence="3 4" key="1">
    <citation type="submission" date="2022-06" db="EMBL/GenBank/DDBJ databases">
        <title>Isolation of gut microbiota from human fecal samples.</title>
        <authorList>
            <person name="Pamer E.G."/>
            <person name="Barat B."/>
            <person name="Waligurski E."/>
            <person name="Medina S."/>
            <person name="Paddock L."/>
            <person name="Mostad J."/>
        </authorList>
    </citation>
    <scope>NUCLEOTIDE SEQUENCE [LARGE SCALE GENOMIC DNA]</scope>
    <source>
        <strain evidence="3 4">DFI.7.95</strain>
    </source>
</reference>
<dbReference type="InterPro" id="IPR013783">
    <property type="entry name" value="Ig-like_fold"/>
</dbReference>
<dbReference type="PANTHER" id="PTHR33308">
    <property type="entry name" value="PEPTIDOGLYCAN HYDROLASE FLGJ"/>
    <property type="match status" value="1"/>
</dbReference>